<reference evidence="4" key="1">
    <citation type="submission" date="2016-10" db="EMBL/GenBank/DDBJ databases">
        <authorList>
            <person name="Varghese N."/>
            <person name="Submissions S."/>
        </authorList>
    </citation>
    <scope>NUCLEOTIDE SEQUENCE [LARGE SCALE GENOMIC DNA]</scope>
    <source>
        <strain evidence="4">DSM 21772</strain>
    </source>
</reference>
<proteinExistence type="predicted"/>
<keyword evidence="1" id="KW-0560">Oxidoreductase</keyword>
<protein>
    <recommendedName>
        <fullName evidence="2">Pyrroline-5-carboxylate reductase catalytic N-terminal domain-containing protein</fullName>
    </recommendedName>
</protein>
<dbReference type="EMBL" id="LT629742">
    <property type="protein sequence ID" value="SDR80648.1"/>
    <property type="molecule type" value="Genomic_DNA"/>
</dbReference>
<evidence type="ECO:0000313" key="4">
    <source>
        <dbReference type="Proteomes" id="UP000181956"/>
    </source>
</evidence>
<dbReference type="OrthoDB" id="1523398at2"/>
<dbReference type="RefSeq" id="WP_083362452.1">
    <property type="nucleotide sequence ID" value="NZ_LT629742.1"/>
</dbReference>
<keyword evidence="4" id="KW-1185">Reference proteome</keyword>
<evidence type="ECO:0000259" key="2">
    <source>
        <dbReference type="Pfam" id="PF03807"/>
    </source>
</evidence>
<organism evidence="3 4">
    <name type="scientific">Microterricola viridarii</name>
    <dbReference type="NCBI Taxonomy" id="412690"/>
    <lineage>
        <taxon>Bacteria</taxon>
        <taxon>Bacillati</taxon>
        <taxon>Actinomycetota</taxon>
        <taxon>Actinomycetes</taxon>
        <taxon>Micrococcales</taxon>
        <taxon>Microbacteriaceae</taxon>
        <taxon>Microterricola</taxon>
    </lineage>
</organism>
<dbReference type="STRING" id="412690.SAMN04489834_0284"/>
<gene>
    <name evidence="3" type="ORF">SAMN04489834_0284</name>
</gene>
<dbReference type="PANTHER" id="PTHR14239">
    <property type="entry name" value="DUDULIN-RELATED"/>
    <property type="match status" value="1"/>
</dbReference>
<dbReference type="InterPro" id="IPR051267">
    <property type="entry name" value="STEAP_metalloreductase"/>
</dbReference>
<sequence length="216" mass="22034">MATIGIIGAGKVGTAIARLAIAAGDEVLLVASPGAQYFEQIVALTVPGARAATLDEVADAAELTILAVPFGKVDTVPMNRFNGAVVVDASNHWEPVDGIPAILHGADAGLSSSELVQRLHPGVRLVKSLNHLGYHDMDTDGAPAGAANRRAVAVAGDHAAANATVAAFLDRIGFDAVDLGALAAGAVLQPGEQIFGRFVQREELAALALQEHEVAA</sequence>
<evidence type="ECO:0000256" key="1">
    <source>
        <dbReference type="ARBA" id="ARBA00023002"/>
    </source>
</evidence>
<dbReference type="GO" id="GO:0016491">
    <property type="term" value="F:oxidoreductase activity"/>
    <property type="evidence" value="ECO:0007669"/>
    <property type="project" value="UniProtKB-KW"/>
</dbReference>
<dbReference type="Pfam" id="PF03807">
    <property type="entry name" value="F420_oxidored"/>
    <property type="match status" value="1"/>
</dbReference>
<dbReference type="Gene3D" id="3.40.50.720">
    <property type="entry name" value="NAD(P)-binding Rossmann-like Domain"/>
    <property type="match status" value="1"/>
</dbReference>
<dbReference type="InterPro" id="IPR028939">
    <property type="entry name" value="P5C_Rdtase_cat_N"/>
</dbReference>
<dbReference type="PANTHER" id="PTHR14239:SF10">
    <property type="entry name" value="REDUCTASE"/>
    <property type="match status" value="1"/>
</dbReference>
<dbReference type="Proteomes" id="UP000181956">
    <property type="component" value="Chromosome I"/>
</dbReference>
<dbReference type="InterPro" id="IPR036291">
    <property type="entry name" value="NAD(P)-bd_dom_sf"/>
</dbReference>
<feature type="domain" description="Pyrroline-5-carboxylate reductase catalytic N-terminal" evidence="2">
    <location>
        <begin position="3"/>
        <end position="92"/>
    </location>
</feature>
<accession>A0A1H1M1A6</accession>
<name>A0A1H1M1A6_9MICO</name>
<evidence type="ECO:0000313" key="3">
    <source>
        <dbReference type="EMBL" id="SDR80648.1"/>
    </source>
</evidence>
<dbReference type="SUPFAM" id="SSF51735">
    <property type="entry name" value="NAD(P)-binding Rossmann-fold domains"/>
    <property type="match status" value="1"/>
</dbReference>
<dbReference type="AlphaFoldDB" id="A0A1H1M1A6"/>